<evidence type="ECO:0000256" key="2">
    <source>
        <dbReference type="SAM" id="MobiDB-lite"/>
    </source>
</evidence>
<dbReference type="GO" id="GO:0031932">
    <property type="term" value="C:TORC2 complex"/>
    <property type="evidence" value="ECO:0007669"/>
    <property type="project" value="InterPro"/>
</dbReference>
<feature type="compositionally biased region" description="Low complexity" evidence="2">
    <location>
        <begin position="569"/>
        <end position="587"/>
    </location>
</feature>
<evidence type="ECO:0000313" key="4">
    <source>
        <dbReference type="Proteomes" id="UP000050795"/>
    </source>
</evidence>
<dbReference type="Proteomes" id="UP000050795">
    <property type="component" value="Unassembled WGS sequence"/>
</dbReference>
<sequence length="774" mass="85106">MVSTDSKAYILNYVRNCFASGDDSGFCEQLLNVVESATDEEIHCILSGKYSSKVIDTESENFYRYSPECPFVPCEDPLLLLNVSADDCENSTDTLKSSRKGNQPETRELSAEEIDKYFPAKPIVRTNKPSEPFKSALTLALEQAKLSGQLKRNKIFSDFAVYDARSVLSKNQRASEDCLFNVYPDSPLRQFNVWLWRLNGFPRTLIKVQPRLGTTVQQFIGLTLWQYINELSTSGSDNTHLSSRLDQLDESFLDQLALYMFDTSDDDEDVDSEFPPLELNDPIHKYQFESFALVERVETSLHEQLKAEVTSVLVTIHMAQGMSVLRFPSDTLLSAVLERAVYRRRLRQHGGYAYRLELWPRNTDQQTNGSKVAGGNTFLSNITNTQFKNKNSQLDLNQRLSYFISAGLPLHFLLVRESSRCDPALSEHGGDIETIEQIDSAPMLDTSEPVHTALQLRQYQVTYLKGLFPREVQLNISLNEVKLEQGSTSKTRRKLFSKIMKPISIEINAIADCELISSGFSTGSGVDSKSGCGNDDSKTISMSSSSSGLTVGGGGGGALTDNITSTDASVSSVKSSNKNVNEQSSKSMISRKAQFRIVYIPNFKSHSDLIMSQLTSTTSSASGQKSAVSVATAAAVATTTTTAATTTVTSRSTVNHQPVINPTTSSFSSPAYTATIPSGQDLPVCTSSNNNTSGTGVSANIPTTAITTIPSNAVISNSSSINNNSSSSNNNLFQQLCFETQWARARAICDQLNIILEVSQSQARQFYIQRKLNT</sequence>
<reference evidence="5" key="2">
    <citation type="submission" date="2023-11" db="UniProtKB">
        <authorList>
            <consortium name="WormBaseParasite"/>
        </authorList>
    </citation>
    <scope>IDENTIFICATION</scope>
</reference>
<dbReference type="GO" id="GO:0005886">
    <property type="term" value="C:plasma membrane"/>
    <property type="evidence" value="ECO:0007669"/>
    <property type="project" value="TreeGrafter"/>
</dbReference>
<dbReference type="GO" id="GO:0005546">
    <property type="term" value="F:phosphatidylinositol-4,5-bisphosphate binding"/>
    <property type="evidence" value="ECO:0007669"/>
    <property type="project" value="TreeGrafter"/>
</dbReference>
<organism evidence="4 5">
    <name type="scientific">Trichobilharzia regenti</name>
    <name type="common">Nasal bird schistosome</name>
    <dbReference type="NCBI Taxonomy" id="157069"/>
    <lineage>
        <taxon>Eukaryota</taxon>
        <taxon>Metazoa</taxon>
        <taxon>Spiralia</taxon>
        <taxon>Lophotrochozoa</taxon>
        <taxon>Platyhelminthes</taxon>
        <taxon>Trematoda</taxon>
        <taxon>Digenea</taxon>
        <taxon>Strigeidida</taxon>
        <taxon>Schistosomatoidea</taxon>
        <taxon>Schistosomatidae</taxon>
        <taxon>Trichobilharzia</taxon>
    </lineage>
</organism>
<dbReference type="WBParaSite" id="TREG1_23990.1">
    <property type="protein sequence ID" value="TREG1_23990.1"/>
    <property type="gene ID" value="TREG1_23990"/>
</dbReference>
<reference evidence="4" key="1">
    <citation type="submission" date="2022-06" db="EMBL/GenBank/DDBJ databases">
        <authorList>
            <person name="Berger JAMES D."/>
            <person name="Berger JAMES D."/>
        </authorList>
    </citation>
    <scope>NUCLEOTIDE SEQUENCE [LARGE SCALE GENOMIC DNA]</scope>
</reference>
<feature type="region of interest" description="Disordered" evidence="2">
    <location>
        <begin position="523"/>
        <end position="553"/>
    </location>
</feature>
<comment type="similarity">
    <text evidence="1">Belongs to the SIN1 family.</text>
</comment>
<accession>A0AA85JGR4</accession>
<dbReference type="InterPro" id="IPR031567">
    <property type="entry name" value="CRIM_dom"/>
</dbReference>
<feature type="region of interest" description="Disordered" evidence="2">
    <location>
        <begin position="568"/>
        <end position="587"/>
    </location>
</feature>
<protein>
    <recommendedName>
        <fullName evidence="3">CRIM domain-containing protein</fullName>
    </recommendedName>
</protein>
<feature type="compositionally biased region" description="Polar residues" evidence="2">
    <location>
        <begin position="92"/>
        <end position="104"/>
    </location>
</feature>
<feature type="domain" description="CRIM" evidence="3">
    <location>
        <begin position="134"/>
        <end position="302"/>
    </location>
</feature>
<evidence type="ECO:0000259" key="3">
    <source>
        <dbReference type="Pfam" id="PF16978"/>
    </source>
</evidence>
<dbReference type="PANTHER" id="PTHR13335">
    <property type="entry name" value="TARGET OF RAPAMYCIN COMPLEX 2 SUBUNIT MAPKAP1"/>
    <property type="match status" value="1"/>
</dbReference>
<name>A0AA85JGR4_TRIRE</name>
<dbReference type="Gene3D" id="2.30.29.30">
    <property type="entry name" value="Pleckstrin-homology domain (PH domain)/Phosphotyrosine-binding domain (PTB)"/>
    <property type="match status" value="1"/>
</dbReference>
<feature type="region of interest" description="Disordered" evidence="2">
    <location>
        <begin position="92"/>
        <end position="111"/>
    </location>
</feature>
<proteinExistence type="inferred from homology"/>
<dbReference type="InterPro" id="IPR008828">
    <property type="entry name" value="Sin1/Avo1"/>
</dbReference>
<dbReference type="Pfam" id="PF16978">
    <property type="entry name" value="CRIM"/>
    <property type="match status" value="1"/>
</dbReference>
<dbReference type="GO" id="GO:0005737">
    <property type="term" value="C:cytoplasm"/>
    <property type="evidence" value="ECO:0007669"/>
    <property type="project" value="TreeGrafter"/>
</dbReference>
<evidence type="ECO:0000256" key="1">
    <source>
        <dbReference type="ARBA" id="ARBA00009407"/>
    </source>
</evidence>
<dbReference type="AlphaFoldDB" id="A0AA85JGR4"/>
<dbReference type="InterPro" id="IPR011993">
    <property type="entry name" value="PH-like_dom_sf"/>
</dbReference>
<dbReference type="GO" id="GO:0038203">
    <property type="term" value="P:TORC2 signaling"/>
    <property type="evidence" value="ECO:0007669"/>
    <property type="project" value="TreeGrafter"/>
</dbReference>
<evidence type="ECO:0000313" key="5">
    <source>
        <dbReference type="WBParaSite" id="TREG1_23990.1"/>
    </source>
</evidence>
<keyword evidence="4" id="KW-1185">Reference proteome</keyword>
<dbReference type="PANTHER" id="PTHR13335:SF1">
    <property type="entry name" value="TARGET OF RAPAMYCIN COMPLEX 2 SUBUNIT MAPKAP1"/>
    <property type="match status" value="1"/>
</dbReference>